<name>A0A318YXS9_ASPNB</name>
<organism evidence="1 2">
    <name type="scientific">Aspergillus neoniger (strain CBS 115656)</name>
    <dbReference type="NCBI Taxonomy" id="1448310"/>
    <lineage>
        <taxon>Eukaryota</taxon>
        <taxon>Fungi</taxon>
        <taxon>Dikarya</taxon>
        <taxon>Ascomycota</taxon>
        <taxon>Pezizomycotina</taxon>
        <taxon>Eurotiomycetes</taxon>
        <taxon>Eurotiomycetidae</taxon>
        <taxon>Eurotiales</taxon>
        <taxon>Aspergillaceae</taxon>
        <taxon>Aspergillus</taxon>
        <taxon>Aspergillus subgen. Circumdati</taxon>
    </lineage>
</organism>
<reference evidence="1" key="1">
    <citation type="submission" date="2016-12" db="EMBL/GenBank/DDBJ databases">
        <title>The genomes of Aspergillus section Nigri reveals drivers in fungal speciation.</title>
        <authorList>
            <consortium name="DOE Joint Genome Institute"/>
            <person name="Vesth T.C."/>
            <person name="Nybo J."/>
            <person name="Theobald S."/>
            <person name="Brandl J."/>
            <person name="Frisvad J.C."/>
            <person name="Nielsen K.F."/>
            <person name="Lyhne E.K."/>
            <person name="Kogle M.E."/>
            <person name="Kuo A."/>
            <person name="Riley R."/>
            <person name="Clum A."/>
            <person name="Nolan M."/>
            <person name="Lipzen A."/>
            <person name="Salamov A."/>
            <person name="Henrissat B."/>
            <person name="Wiebenga A."/>
            <person name="De Vries R.P."/>
            <person name="Grigoriev I.V."/>
            <person name="Mortensen U.H."/>
            <person name="Andersen M.R."/>
            <person name="Baker S.E."/>
        </authorList>
    </citation>
    <scope>NUCLEOTIDE SEQUENCE [LARGE SCALE GENOMIC DNA]</scope>
    <source>
        <strain evidence="1">CBS 115656</strain>
    </source>
</reference>
<dbReference type="GeneID" id="37121300"/>
<gene>
    <name evidence="1" type="ORF">BO87DRAFT_242088</name>
</gene>
<dbReference type="Proteomes" id="UP000247647">
    <property type="component" value="Unassembled WGS sequence"/>
</dbReference>
<dbReference type="EMBL" id="KZ821453">
    <property type="protein sequence ID" value="PYH36560.1"/>
    <property type="molecule type" value="Genomic_DNA"/>
</dbReference>
<evidence type="ECO:0000313" key="1">
    <source>
        <dbReference type="EMBL" id="PYH36560.1"/>
    </source>
</evidence>
<dbReference type="AlphaFoldDB" id="A0A318YXS9"/>
<evidence type="ECO:0000313" key="2">
    <source>
        <dbReference type="Proteomes" id="UP000247647"/>
    </source>
</evidence>
<keyword evidence="2" id="KW-1185">Reference proteome</keyword>
<sequence>MHNSEQPLSLALDSRRVLNLPKFRDSGYSRRYQEAEVSRANETNCKRHLLLIREDEMGTDDNITEPRTVAARPRPTVSPLRALPACPAPV</sequence>
<dbReference type="RefSeq" id="XP_025482038.1">
    <property type="nucleotide sequence ID" value="XM_025618844.1"/>
</dbReference>
<proteinExistence type="predicted"/>
<protein>
    <submittedName>
        <fullName evidence="1">Uncharacterized protein</fullName>
    </submittedName>
</protein>
<accession>A0A318YXS9</accession>